<accession>A0ABV9L1K8</accession>
<feature type="domain" description="DUF5018" evidence="2">
    <location>
        <begin position="53"/>
        <end position="135"/>
    </location>
</feature>
<evidence type="ECO:0000256" key="1">
    <source>
        <dbReference type="SAM" id="SignalP"/>
    </source>
</evidence>
<keyword evidence="4" id="KW-1185">Reference proteome</keyword>
<dbReference type="PROSITE" id="PS51257">
    <property type="entry name" value="PROKAR_LIPOPROTEIN"/>
    <property type="match status" value="1"/>
</dbReference>
<evidence type="ECO:0000313" key="4">
    <source>
        <dbReference type="Proteomes" id="UP001596023"/>
    </source>
</evidence>
<reference evidence="4" key="1">
    <citation type="journal article" date="2019" name="Int. J. Syst. Evol. Microbiol.">
        <title>The Global Catalogue of Microorganisms (GCM) 10K type strain sequencing project: providing services to taxonomists for standard genome sequencing and annotation.</title>
        <authorList>
            <consortium name="The Broad Institute Genomics Platform"/>
            <consortium name="The Broad Institute Genome Sequencing Center for Infectious Disease"/>
            <person name="Wu L."/>
            <person name="Ma J."/>
        </authorList>
    </citation>
    <scope>NUCLEOTIDE SEQUENCE [LARGE SCALE GENOMIC DNA]</scope>
    <source>
        <strain evidence="4">CCUG 66188</strain>
    </source>
</reference>
<organism evidence="3 4">
    <name type="scientific">Dysgonomonas termitidis</name>
    <dbReference type="NCBI Taxonomy" id="1516126"/>
    <lineage>
        <taxon>Bacteria</taxon>
        <taxon>Pseudomonadati</taxon>
        <taxon>Bacteroidota</taxon>
        <taxon>Bacteroidia</taxon>
        <taxon>Bacteroidales</taxon>
        <taxon>Dysgonomonadaceae</taxon>
        <taxon>Dysgonomonas</taxon>
    </lineage>
</organism>
<protein>
    <submittedName>
        <fullName evidence="3">DUF5018 domain-containing protein</fullName>
    </submittedName>
</protein>
<dbReference type="InterPro" id="IPR032186">
    <property type="entry name" value="DUF5018"/>
</dbReference>
<dbReference type="Pfam" id="PF16410">
    <property type="entry name" value="DUF5018"/>
    <property type="match status" value="1"/>
</dbReference>
<sequence length="488" mass="52555">MKNLIFNIYSILALCCVVSFGACKDDDLNSEAEITLSFSVKGTVGDKPAVFRGVINGDNTVTIKVSPYIDAEEALKSAVPTFYLSKGATVTPDPALPQNFAQAGGVKYTITSEDGKNKRDYTVGWGISDQLPYGQGFSYAEIGTAKKFDQMGYPGKQNDFSFADSKLYGDLLMYPAYCGDYIVMLSRAYVNADPASPYCIKVVDKNTLNDAGSFNLGSISVANLKLITSDFKGNLVGLVVTGNETEFFYWTRPTDAPRSVGKIAVNMASSTDGSANFQVAGDITGNAWITALAPRGAKGEHYRVKVTGGQLASNYSTIETGFSSGDSAGFQMISPLDDSDSPNYVVGDTEGTAGAANSIHCYINTFSGLTTSTMPPLWQNTLQAWWVGTGFATARTGGRAPVVCGMVVNGKSYVAVTSGTAWWHAAAVLTSDLQTLAHQNLNIAEGINRNWSYGSWVDWYWSEENNEAYLLVWAGRVGLYTYKLTCFE</sequence>
<name>A0ABV9L1K8_9BACT</name>
<dbReference type="EMBL" id="JBHSGN010000121">
    <property type="protein sequence ID" value="MFC4676132.1"/>
    <property type="molecule type" value="Genomic_DNA"/>
</dbReference>
<comment type="caution">
    <text evidence="3">The sequence shown here is derived from an EMBL/GenBank/DDBJ whole genome shotgun (WGS) entry which is preliminary data.</text>
</comment>
<dbReference type="Proteomes" id="UP001596023">
    <property type="component" value="Unassembled WGS sequence"/>
</dbReference>
<keyword evidence="1" id="KW-0732">Signal</keyword>
<evidence type="ECO:0000313" key="3">
    <source>
        <dbReference type="EMBL" id="MFC4676132.1"/>
    </source>
</evidence>
<dbReference type="Gene3D" id="2.60.40.2340">
    <property type="match status" value="1"/>
</dbReference>
<proteinExistence type="predicted"/>
<dbReference type="RefSeq" id="WP_380000041.1">
    <property type="nucleotide sequence ID" value="NZ_JBHSGN010000121.1"/>
</dbReference>
<feature type="chain" id="PRO_5045613643" evidence="1">
    <location>
        <begin position="25"/>
        <end position="488"/>
    </location>
</feature>
<gene>
    <name evidence="3" type="ORF">ACFO6W_20820</name>
</gene>
<feature type="signal peptide" evidence="1">
    <location>
        <begin position="1"/>
        <end position="24"/>
    </location>
</feature>
<evidence type="ECO:0000259" key="2">
    <source>
        <dbReference type="Pfam" id="PF16410"/>
    </source>
</evidence>